<dbReference type="GO" id="GO:0046872">
    <property type="term" value="F:metal ion binding"/>
    <property type="evidence" value="ECO:0007669"/>
    <property type="project" value="UniProtKB-UniRule"/>
</dbReference>
<dbReference type="Pfam" id="PF00557">
    <property type="entry name" value="Peptidase_M24"/>
    <property type="match status" value="1"/>
</dbReference>
<evidence type="ECO:0000256" key="3">
    <source>
        <dbReference type="ARBA" id="ARBA00001954"/>
    </source>
</evidence>
<feature type="domain" description="Peptidase M24" evidence="10">
    <location>
        <begin position="12"/>
        <end position="213"/>
    </location>
</feature>
<comment type="cofactor">
    <cofactor evidence="3">
        <name>Fe(2+)</name>
        <dbReference type="ChEBI" id="CHEBI:29033"/>
    </cofactor>
</comment>
<protein>
    <recommendedName>
        <fullName evidence="8 9">Methionine aminopeptidase</fullName>
        <shortName evidence="8">MAP</shortName>
        <shortName evidence="8">MetAP</shortName>
        <ecNumber evidence="8 9">3.4.11.18</ecNumber>
    </recommendedName>
    <alternativeName>
        <fullName evidence="8">Peptidase M</fullName>
    </alternativeName>
</protein>
<dbReference type="PRINTS" id="PR00599">
    <property type="entry name" value="MAPEPTIDASE"/>
</dbReference>
<dbReference type="Proteomes" id="UP000050320">
    <property type="component" value="Unassembled WGS sequence"/>
</dbReference>
<dbReference type="EMBL" id="LKBG01000286">
    <property type="protein sequence ID" value="KQB33600.1"/>
    <property type="molecule type" value="Genomic_DNA"/>
</dbReference>
<comment type="caution">
    <text evidence="11">The sequence shown here is derived from an EMBL/GenBank/DDBJ whole genome shotgun (WGS) entry which is preliminary data.</text>
</comment>
<dbReference type="EMBL" id="LJCQ01000410">
    <property type="protein sequence ID" value="KPV44713.1"/>
    <property type="molecule type" value="Genomic_DNA"/>
</dbReference>
<evidence type="ECO:0000256" key="4">
    <source>
        <dbReference type="ARBA" id="ARBA00022438"/>
    </source>
</evidence>
<dbReference type="GO" id="GO:0005737">
    <property type="term" value="C:cytoplasm"/>
    <property type="evidence" value="ECO:0007669"/>
    <property type="project" value="TreeGrafter"/>
</dbReference>
<feature type="binding site" evidence="8">
    <location>
        <position position="158"/>
    </location>
    <ligand>
        <name>a divalent metal cation</name>
        <dbReference type="ChEBI" id="CHEBI:60240"/>
        <label>2</label>
        <note>catalytic</note>
    </ligand>
</feature>
<comment type="cofactor">
    <cofactor evidence="2">
        <name>Mn(2+)</name>
        <dbReference type="ChEBI" id="CHEBI:29035"/>
    </cofactor>
</comment>
<feature type="binding site" evidence="8">
    <location>
        <position position="96"/>
    </location>
    <ligand>
        <name>a divalent metal cation</name>
        <dbReference type="ChEBI" id="CHEBI:60240"/>
        <label>1</label>
    </ligand>
</feature>
<dbReference type="InterPro" id="IPR036005">
    <property type="entry name" value="Creatinase/aminopeptidase-like"/>
</dbReference>
<dbReference type="GO" id="GO:0006508">
    <property type="term" value="P:proteolysis"/>
    <property type="evidence" value="ECO:0007669"/>
    <property type="project" value="UniProtKB-KW"/>
</dbReference>
<dbReference type="NCBIfam" id="TIGR00501">
    <property type="entry name" value="met_pdase_II"/>
    <property type="match status" value="1"/>
</dbReference>
<proteinExistence type="inferred from homology"/>
<evidence type="ECO:0000256" key="5">
    <source>
        <dbReference type="ARBA" id="ARBA00022670"/>
    </source>
</evidence>
<evidence type="ECO:0000313" key="12">
    <source>
        <dbReference type="EMBL" id="KQB33600.1"/>
    </source>
</evidence>
<sequence>MDSEIKNKWLLAGKIGRKALEYAQTLIEPGALFYDVAEKTEQFIRDNGAEPSFPVNLSINNEAAHYTPFEGDKKKFKTGDLVKVDLGAMIDGYISDNAASIEVGNTGNYSDLIDSTREALNAAIKILRPMVNIYKIGEEIENVITSYGFKPVKNLGGHGINRYDLHSEIFIPNYNDGNDETIKTEKVIAIEPFASTALGLIHNGQLGNIYIIDDTKVRDKNEIIYKNFNTVPFAERWLAKIKTDYKEYIKKMMLSRYISGFPVLKEHNKAMIAQSEHTIMILNDEIIVTTL</sequence>
<comment type="function">
    <text evidence="8 9">Removes the N-terminal methionine from nascent proteins. The N-terminal methionine is often cleaved when the second residue in the primary sequence is small and uncharged (Met-Ala-, Cys, Gly, Pro, Ser, Thr, or Val).</text>
</comment>
<name>A0A0P9EMT3_9ARCH</name>
<feature type="binding site" evidence="8">
    <location>
        <position position="166"/>
    </location>
    <ligand>
        <name>substrate</name>
    </ligand>
</feature>
<feature type="binding site" evidence="8">
    <location>
        <position position="276"/>
    </location>
    <ligand>
        <name>a divalent metal cation</name>
        <dbReference type="ChEBI" id="CHEBI:60240"/>
        <label>2</label>
        <note>catalytic</note>
    </ligand>
</feature>
<feature type="binding site" evidence="8">
    <location>
        <position position="191"/>
    </location>
    <ligand>
        <name>a divalent metal cation</name>
        <dbReference type="ChEBI" id="CHEBI:60240"/>
        <label>2</label>
        <note>catalytic</note>
    </ligand>
</feature>
<dbReference type="SUPFAM" id="SSF46785">
    <property type="entry name" value="Winged helix' DNA-binding domain"/>
    <property type="match status" value="1"/>
</dbReference>
<comment type="cofactor">
    <cofactor evidence="8">
        <name>Co(2+)</name>
        <dbReference type="ChEBI" id="CHEBI:48828"/>
    </cofactor>
    <cofactor evidence="8">
        <name>Zn(2+)</name>
        <dbReference type="ChEBI" id="CHEBI:29105"/>
    </cofactor>
    <cofactor evidence="8">
        <name>Mn(2+)</name>
        <dbReference type="ChEBI" id="CHEBI:29035"/>
    </cofactor>
    <cofactor evidence="8">
        <name>Fe(2+)</name>
        <dbReference type="ChEBI" id="CHEBI:29033"/>
    </cofactor>
    <text evidence="8">Binds 2 divalent metal cations per subunit. Has a high-affinity and a low affinity metal-binding site. The true nature of the physiological cofactor is under debate. The enzyme is active with cobalt, zinc, manganese or divalent iron ions. Most likely, methionine aminopeptidases function as mononuclear Fe(2+)-metalloproteases under physiological conditions, and the catalytically relevant metal-binding site has been assigned to the histidine-containing high-affinity site.</text>
</comment>
<feature type="binding site" evidence="8">
    <location>
        <position position="96"/>
    </location>
    <ligand>
        <name>a divalent metal cation</name>
        <dbReference type="ChEBI" id="CHEBI:60240"/>
        <label>2</label>
        <note>catalytic</note>
    </ligand>
</feature>
<keyword evidence="7 8" id="KW-0378">Hydrolase</keyword>
<keyword evidence="13" id="KW-1185">Reference proteome</keyword>
<dbReference type="InterPro" id="IPR001714">
    <property type="entry name" value="Pept_M24_MAP"/>
</dbReference>
<dbReference type="InterPro" id="IPR050247">
    <property type="entry name" value="Met_Aminopeptidase_Type2"/>
</dbReference>
<evidence type="ECO:0000313" key="13">
    <source>
        <dbReference type="Proteomes" id="UP000050320"/>
    </source>
</evidence>
<dbReference type="PATRIC" id="fig|507754.4.peg.480"/>
<dbReference type="SUPFAM" id="SSF55920">
    <property type="entry name" value="Creatinase/aminopeptidase"/>
    <property type="match status" value="1"/>
</dbReference>
<dbReference type="RefSeq" id="WP_054964528.1">
    <property type="nucleotide sequence ID" value="NZ_LJCQ01000410.1"/>
</dbReference>
<evidence type="ECO:0000256" key="6">
    <source>
        <dbReference type="ARBA" id="ARBA00022723"/>
    </source>
</evidence>
<dbReference type="InterPro" id="IPR000994">
    <property type="entry name" value="Pept_M24"/>
</dbReference>
<evidence type="ECO:0000256" key="2">
    <source>
        <dbReference type="ARBA" id="ARBA00001936"/>
    </source>
</evidence>
<evidence type="ECO:0000256" key="9">
    <source>
        <dbReference type="RuleBase" id="RU003653"/>
    </source>
</evidence>
<keyword evidence="5 8" id="KW-0645">Protease</keyword>
<keyword evidence="4 8" id="KW-0031">Aminopeptidase</keyword>
<dbReference type="Proteomes" id="UP000050515">
    <property type="component" value="Unassembled WGS sequence"/>
</dbReference>
<feature type="binding site" evidence="8">
    <location>
        <position position="65"/>
    </location>
    <ligand>
        <name>substrate</name>
    </ligand>
</feature>
<dbReference type="PANTHER" id="PTHR45777:SF2">
    <property type="entry name" value="METHIONINE AMINOPEPTIDASE 2"/>
    <property type="match status" value="1"/>
</dbReference>
<feature type="binding site" evidence="8">
    <location>
        <position position="85"/>
    </location>
    <ligand>
        <name>a divalent metal cation</name>
        <dbReference type="ChEBI" id="CHEBI:60240"/>
        <label>1</label>
    </ligand>
</feature>
<evidence type="ECO:0000256" key="8">
    <source>
        <dbReference type="HAMAP-Rule" id="MF_01975"/>
    </source>
</evidence>
<dbReference type="HAMAP" id="MF_01975">
    <property type="entry name" value="MetAP_2_arc"/>
    <property type="match status" value="1"/>
</dbReference>
<feature type="binding site" evidence="8">
    <location>
        <position position="276"/>
    </location>
    <ligand>
        <name>a divalent metal cation</name>
        <dbReference type="ChEBI" id="CHEBI:60240"/>
        <label>1</label>
    </ligand>
</feature>
<comment type="similarity">
    <text evidence="8">Belongs to the peptidase M24A family. Methionine aminopeptidase archaeal type 2 subfamily.</text>
</comment>
<dbReference type="InterPro" id="IPR036388">
    <property type="entry name" value="WH-like_DNA-bd_sf"/>
</dbReference>
<accession>A0A0P9EMT3</accession>
<evidence type="ECO:0000256" key="1">
    <source>
        <dbReference type="ARBA" id="ARBA00000294"/>
    </source>
</evidence>
<dbReference type="GO" id="GO:0070006">
    <property type="term" value="F:metalloaminopeptidase activity"/>
    <property type="evidence" value="ECO:0007669"/>
    <property type="project" value="UniProtKB-UniRule"/>
</dbReference>
<dbReference type="EC" id="3.4.11.18" evidence="8 9"/>
<gene>
    <name evidence="8" type="primary">map</name>
    <name evidence="12" type="ORF">AOG54_01795</name>
    <name evidence="11" type="ORF">SE19_08640</name>
</gene>
<organism evidence="11 14">
    <name type="scientific">Acidiplasma aeolicum</name>
    <dbReference type="NCBI Taxonomy" id="507754"/>
    <lineage>
        <taxon>Archaea</taxon>
        <taxon>Methanobacteriati</taxon>
        <taxon>Thermoplasmatota</taxon>
        <taxon>Thermoplasmata</taxon>
        <taxon>Thermoplasmatales</taxon>
        <taxon>Ferroplasmaceae</taxon>
        <taxon>Acidiplasma</taxon>
    </lineage>
</organism>
<dbReference type="GO" id="GO:0004239">
    <property type="term" value="F:initiator methionyl aminopeptidase activity"/>
    <property type="evidence" value="ECO:0007669"/>
    <property type="project" value="UniProtKB-UniRule"/>
</dbReference>
<dbReference type="InterPro" id="IPR028595">
    <property type="entry name" value="MetAP_archaeal"/>
</dbReference>
<evidence type="ECO:0000313" key="11">
    <source>
        <dbReference type="EMBL" id="KPV44713.1"/>
    </source>
</evidence>
<comment type="catalytic activity">
    <reaction evidence="1 8 9">
        <text>Release of N-terminal amino acids, preferentially methionine, from peptides and arylamides.</text>
        <dbReference type="EC" id="3.4.11.18"/>
    </reaction>
</comment>
<dbReference type="OrthoDB" id="372008at2157"/>
<dbReference type="InterPro" id="IPR002468">
    <property type="entry name" value="Pept_M24A_MAP2"/>
</dbReference>
<dbReference type="Gene3D" id="3.90.230.10">
    <property type="entry name" value="Creatinase/methionine aminopeptidase superfamily"/>
    <property type="match status" value="1"/>
</dbReference>
<keyword evidence="6 8" id="KW-0479">Metal-binding</keyword>
<comment type="subunit">
    <text evidence="8">Monomer.</text>
</comment>
<evidence type="ECO:0000313" key="14">
    <source>
        <dbReference type="Proteomes" id="UP000050515"/>
    </source>
</evidence>
<evidence type="ECO:0000256" key="7">
    <source>
        <dbReference type="ARBA" id="ARBA00022801"/>
    </source>
</evidence>
<dbReference type="AlphaFoldDB" id="A0A0P9EMT3"/>
<dbReference type="PANTHER" id="PTHR45777">
    <property type="entry name" value="METHIONINE AMINOPEPTIDASE 2"/>
    <property type="match status" value="1"/>
</dbReference>
<dbReference type="InterPro" id="IPR036390">
    <property type="entry name" value="WH_DNA-bd_sf"/>
</dbReference>
<dbReference type="Gene3D" id="1.10.10.10">
    <property type="entry name" value="Winged helix-like DNA-binding domain superfamily/Winged helix DNA-binding domain"/>
    <property type="match status" value="1"/>
</dbReference>
<reference evidence="12 13" key="2">
    <citation type="submission" date="2015-09" db="EMBL/GenBank/DDBJ databases">
        <title>Heavy metals and arsenic resistance mechanisms in polyextremophilic archaea of the family Ferroplasmaceae.</title>
        <authorList>
            <person name="Bulaev A.G."/>
            <person name="Kanygina A.V."/>
        </authorList>
    </citation>
    <scope>NUCLEOTIDE SEQUENCE [LARGE SCALE GENOMIC DNA]</scope>
    <source>
        <strain evidence="12 13">VT</strain>
    </source>
</reference>
<evidence type="ECO:0000259" key="10">
    <source>
        <dbReference type="Pfam" id="PF00557"/>
    </source>
</evidence>
<reference evidence="11 14" key="1">
    <citation type="submission" date="2015-09" db="EMBL/GenBank/DDBJ databases">
        <title>Draft genome sequence of Acidiplasma aeolicum DSM 18409.</title>
        <authorList>
            <person name="Hemp J."/>
        </authorList>
    </citation>
    <scope>NUCLEOTIDE SEQUENCE [LARGE SCALE GENOMIC DNA]</scope>
    <source>
        <strain evidence="11 14">V</strain>
    </source>
</reference>
<dbReference type="CDD" id="cd01088">
    <property type="entry name" value="MetAP2"/>
    <property type="match status" value="1"/>
</dbReference>